<dbReference type="NCBIfam" id="NF005760">
    <property type="entry name" value="PRK07586.1"/>
    <property type="match status" value="1"/>
</dbReference>
<comment type="caution">
    <text evidence="6">The sequence shown here is derived from an EMBL/GenBank/DDBJ whole genome shotgun (WGS) entry which is preliminary data.</text>
</comment>
<gene>
    <name evidence="6" type="ORF">GCM10009613_50420</name>
</gene>
<evidence type="ECO:0000313" key="6">
    <source>
        <dbReference type="EMBL" id="GAA1397546.1"/>
    </source>
</evidence>
<evidence type="ECO:0000256" key="3">
    <source>
        <dbReference type="SAM" id="MobiDB-lite"/>
    </source>
</evidence>
<evidence type="ECO:0000256" key="1">
    <source>
        <dbReference type="ARBA" id="ARBA00007812"/>
    </source>
</evidence>
<dbReference type="CDD" id="cd02002">
    <property type="entry name" value="TPP_BFDC"/>
    <property type="match status" value="1"/>
</dbReference>
<name>A0ABP4IWD3_9PSEU</name>
<feature type="region of interest" description="Disordered" evidence="3">
    <location>
        <begin position="183"/>
        <end position="224"/>
    </location>
</feature>
<proteinExistence type="inferred from homology"/>
<evidence type="ECO:0000256" key="2">
    <source>
        <dbReference type="ARBA" id="ARBA00023052"/>
    </source>
</evidence>
<feature type="domain" description="Thiamine pyrophosphate enzyme N-terminal TPP-binding" evidence="5">
    <location>
        <begin position="21"/>
        <end position="125"/>
    </location>
</feature>
<protein>
    <submittedName>
        <fullName evidence="6">Acetolactate synthase large subunit</fullName>
    </submittedName>
</protein>
<keyword evidence="7" id="KW-1185">Reference proteome</keyword>
<reference evidence="7" key="1">
    <citation type="journal article" date="2019" name="Int. J. Syst. Evol. Microbiol.">
        <title>The Global Catalogue of Microorganisms (GCM) 10K type strain sequencing project: providing services to taxonomists for standard genome sequencing and annotation.</title>
        <authorList>
            <consortium name="The Broad Institute Genomics Platform"/>
            <consortium name="The Broad Institute Genome Sequencing Center for Infectious Disease"/>
            <person name="Wu L."/>
            <person name="Ma J."/>
        </authorList>
    </citation>
    <scope>NUCLEOTIDE SEQUENCE [LARGE SCALE GENOMIC DNA]</scope>
    <source>
        <strain evidence="7">JCM 11896</strain>
    </source>
</reference>
<feature type="compositionally biased region" description="Low complexity" evidence="3">
    <location>
        <begin position="200"/>
        <end position="219"/>
    </location>
</feature>
<dbReference type="InterPro" id="IPR012001">
    <property type="entry name" value="Thiamin_PyroP_enz_TPP-bd_dom"/>
</dbReference>
<dbReference type="Pfam" id="PF02775">
    <property type="entry name" value="TPP_enzyme_C"/>
    <property type="match status" value="1"/>
</dbReference>
<evidence type="ECO:0000313" key="7">
    <source>
        <dbReference type="Proteomes" id="UP001501414"/>
    </source>
</evidence>
<accession>A0ABP4IWD3</accession>
<dbReference type="InterPro" id="IPR029061">
    <property type="entry name" value="THDP-binding"/>
</dbReference>
<dbReference type="PANTHER" id="PTHR18968:SF86">
    <property type="entry name" value="ACETOLACTATE SYNTHASE LARGE SUBUNIT ILVX-RELATED"/>
    <property type="match status" value="1"/>
</dbReference>
<organism evidence="6 7">
    <name type="scientific">Pseudonocardia kongjuensis</name>
    <dbReference type="NCBI Taxonomy" id="102227"/>
    <lineage>
        <taxon>Bacteria</taxon>
        <taxon>Bacillati</taxon>
        <taxon>Actinomycetota</taxon>
        <taxon>Actinomycetes</taxon>
        <taxon>Pseudonocardiales</taxon>
        <taxon>Pseudonocardiaceae</taxon>
        <taxon>Pseudonocardia</taxon>
    </lineage>
</organism>
<dbReference type="InterPro" id="IPR011766">
    <property type="entry name" value="TPP_enzyme_TPP-bd"/>
</dbReference>
<keyword evidence="2" id="KW-0786">Thiamine pyrophosphate</keyword>
<dbReference type="EMBL" id="BAAAJK010000034">
    <property type="protein sequence ID" value="GAA1397546.1"/>
    <property type="molecule type" value="Genomic_DNA"/>
</dbReference>
<feature type="compositionally biased region" description="Pro residues" evidence="3">
    <location>
        <begin position="188"/>
        <end position="199"/>
    </location>
</feature>
<evidence type="ECO:0000259" key="4">
    <source>
        <dbReference type="Pfam" id="PF02775"/>
    </source>
</evidence>
<comment type="similarity">
    <text evidence="1">Belongs to the TPP enzyme family.</text>
</comment>
<dbReference type="SUPFAM" id="SSF52467">
    <property type="entry name" value="DHS-like NAD/FAD-binding domain"/>
    <property type="match status" value="1"/>
</dbReference>
<dbReference type="RefSeq" id="WP_344026783.1">
    <property type="nucleotide sequence ID" value="NZ_BAAAJK010000034.1"/>
</dbReference>
<dbReference type="CDD" id="cd07035">
    <property type="entry name" value="TPP_PYR_POX_like"/>
    <property type="match status" value="1"/>
</dbReference>
<feature type="domain" description="Thiamine pyrophosphate enzyme TPP-binding" evidence="4">
    <location>
        <begin position="407"/>
        <end position="550"/>
    </location>
</feature>
<dbReference type="Gene3D" id="3.40.50.970">
    <property type="match status" value="2"/>
</dbReference>
<dbReference type="PANTHER" id="PTHR18968">
    <property type="entry name" value="THIAMINE PYROPHOSPHATE ENZYMES"/>
    <property type="match status" value="1"/>
</dbReference>
<dbReference type="InterPro" id="IPR029035">
    <property type="entry name" value="DHS-like_NAD/FAD-binding_dom"/>
</dbReference>
<dbReference type="Proteomes" id="UP001501414">
    <property type="component" value="Unassembled WGS sequence"/>
</dbReference>
<dbReference type="SUPFAM" id="SSF52518">
    <property type="entry name" value="Thiamin diphosphate-binding fold (THDP-binding)"/>
    <property type="match status" value="2"/>
</dbReference>
<dbReference type="InterPro" id="IPR045229">
    <property type="entry name" value="TPP_enz"/>
</dbReference>
<dbReference type="Pfam" id="PF02776">
    <property type="entry name" value="TPP_enzyme_N"/>
    <property type="match status" value="1"/>
</dbReference>
<dbReference type="Gene3D" id="3.40.50.1220">
    <property type="entry name" value="TPP-binding domain"/>
    <property type="match status" value="1"/>
</dbReference>
<evidence type="ECO:0000259" key="5">
    <source>
        <dbReference type="Pfam" id="PF02776"/>
    </source>
</evidence>
<sequence length="553" mass="56335">MTAHAQAGTAAELALRNVPDTAATDLVRSARRAGIDVWFANPGTTEMPLVAALDEVDGVRPVLGLFEGVCTGAADGFARIAGRPAATLLHLGPGLANGLANLHNARRAGSPVVNVVGEHAAWHVGFDPPLASDVEGLARPMSVWVHTSRGPADLAADAARAVAAARELRGPATLVVPLDHQLATGAPVPDPAAGPPGAAPDPADAGPGAAPDPCGPGRAEPVDPGRVRGIARRIRTAARVVVLAGDGATGARARLTLARIAATGRIRVIGETFPAAVEHGGGLPGLPRLAYRPEAAAAELADAELVVLAGAREPVSYFGYPDLPARLAPPGSVLTLCSPGQDTGHALDLLADELGAPRNAPAVPAPAPPPPADGPLDPEIVAAVLARELPDRAIVSVEGGTCGYPFARLAGTAARHTMLTNTGGAIGQGLPVALGAAVADPGRPVIALQSDGGAHYTIQSLWTMARARLDVTVLIAANHRYGLLQTEADRICGSADGPATRELTALSPPRVDWVRLAESYGVPARRTRTAADLRDALGHSFHVTGPHLIEMEI</sequence>